<protein>
    <submittedName>
        <fullName evidence="14 15">Gastrula zinc finger protein XlCGF48.2 isoform X1</fullName>
    </submittedName>
</protein>
<dbReference type="KEGG" id="osn:115211989"/>
<dbReference type="SMART" id="SM00225">
    <property type="entry name" value="BTB"/>
    <property type="match status" value="1"/>
</dbReference>
<sequence length="568" mass="64158">MVYEQAYLDQDHGSQAMTVLCELWKKQTLCDATVQAGSYKIKVHKTVLMVASPTLLALCQNGPCEGHLQVQLPINLRGVDALHCFIMYLYEGLLNLNEESVMEVLNIASYLQVETVVKFCLSFLDSAKEQNVVLKAALSSPYDTCLYKVLNESLSKSSESTTNKNSNWVYQPESTNIKTKIIHKPLSLSSSETSIVISERKDKSFYVENLNFKGNSLSSSQAGESSSSKNISEASNEAVQIQYNIIDDEIKPNIAPQNSSTSENFVVQEISETYSFSQNNNHSSPSSDSHLLKLKETNDKIDSKLHHSSSPIEVELESSSSPTVYEIEECDSQEKMVIGQIGATASSDKVEFICTICHTSFLFAEIVVSHLRNVHNVLLDDIPEFVVVGSHSSGENIANSNSCIECGFSSQNPDYLPFHRYFQHAVPLPANCTLFKCEFCNAEFIRKRGLTEHIQQFHKDEAHFMCEHCGRTYKIQNCLQKHIYNCHNSERKWSCLYCGRTFKKQDHLKVHIRLHTHEKPFACHVCDYKSTTKGNLKAHLMRRHSIDIDTVEHFKINKNKTTPIEISL</sequence>
<dbReference type="InterPro" id="IPR050457">
    <property type="entry name" value="ZnFinger_BTB_dom_contain"/>
</dbReference>
<dbReference type="RefSeq" id="XP_036359103.1">
    <property type="nucleotide sequence ID" value="XM_036503210.1"/>
</dbReference>
<feature type="domain" description="C2H2-type" evidence="12">
    <location>
        <begin position="464"/>
        <end position="492"/>
    </location>
</feature>
<organism evidence="13 14">
    <name type="scientific">Octopus sinensis</name>
    <name type="common">East Asian common octopus</name>
    <dbReference type="NCBI Taxonomy" id="2607531"/>
    <lineage>
        <taxon>Eukaryota</taxon>
        <taxon>Metazoa</taxon>
        <taxon>Spiralia</taxon>
        <taxon>Lophotrochozoa</taxon>
        <taxon>Mollusca</taxon>
        <taxon>Cephalopoda</taxon>
        <taxon>Coleoidea</taxon>
        <taxon>Octopodiformes</taxon>
        <taxon>Octopoda</taxon>
        <taxon>Incirrata</taxon>
        <taxon>Octopodidae</taxon>
        <taxon>Octopus</taxon>
    </lineage>
</organism>
<dbReference type="SMART" id="SM00355">
    <property type="entry name" value="ZnF_C2H2"/>
    <property type="match status" value="6"/>
</dbReference>
<dbReference type="GO" id="GO:0000981">
    <property type="term" value="F:DNA-binding transcription factor activity, RNA polymerase II-specific"/>
    <property type="evidence" value="ECO:0007669"/>
    <property type="project" value="TreeGrafter"/>
</dbReference>
<evidence type="ECO:0000256" key="4">
    <source>
        <dbReference type="ARBA" id="ARBA00022771"/>
    </source>
</evidence>
<dbReference type="RefSeq" id="XP_029636624.1">
    <property type="nucleotide sequence ID" value="XM_029780764.2"/>
</dbReference>
<dbReference type="PANTHER" id="PTHR46105">
    <property type="entry name" value="AGAP004733-PA"/>
    <property type="match status" value="1"/>
</dbReference>
<dbReference type="Gene3D" id="3.30.160.60">
    <property type="entry name" value="Classic Zinc Finger"/>
    <property type="match status" value="3"/>
</dbReference>
<dbReference type="PROSITE" id="PS50157">
    <property type="entry name" value="ZINC_FINGER_C2H2_2"/>
    <property type="match status" value="3"/>
</dbReference>
<dbReference type="PROSITE" id="PS00028">
    <property type="entry name" value="ZINC_FINGER_C2H2_1"/>
    <property type="match status" value="4"/>
</dbReference>
<evidence type="ECO:0000313" key="14">
    <source>
        <dbReference type="RefSeq" id="XP_029636624.1"/>
    </source>
</evidence>
<gene>
    <name evidence="14 15 16 17 18 19" type="primary">LOC115211989</name>
</gene>
<feature type="domain" description="C2H2-type" evidence="12">
    <location>
        <begin position="493"/>
        <end position="520"/>
    </location>
</feature>
<evidence type="ECO:0000259" key="12">
    <source>
        <dbReference type="PROSITE" id="PS50157"/>
    </source>
</evidence>
<evidence type="ECO:0000256" key="6">
    <source>
        <dbReference type="ARBA" id="ARBA00023015"/>
    </source>
</evidence>
<dbReference type="PROSITE" id="PS50097">
    <property type="entry name" value="BTB"/>
    <property type="match status" value="1"/>
</dbReference>
<evidence type="ECO:0000259" key="11">
    <source>
        <dbReference type="PROSITE" id="PS50097"/>
    </source>
</evidence>
<keyword evidence="5" id="KW-0862">Zinc</keyword>
<dbReference type="GO" id="GO:0000978">
    <property type="term" value="F:RNA polymerase II cis-regulatory region sequence-specific DNA binding"/>
    <property type="evidence" value="ECO:0007669"/>
    <property type="project" value="TreeGrafter"/>
</dbReference>
<evidence type="ECO:0000313" key="15">
    <source>
        <dbReference type="RefSeq" id="XP_029636626.1"/>
    </source>
</evidence>
<feature type="domain" description="C2H2-type" evidence="12">
    <location>
        <begin position="435"/>
        <end position="463"/>
    </location>
</feature>
<reference evidence="14 15" key="1">
    <citation type="submission" date="2025-08" db="UniProtKB">
        <authorList>
            <consortium name="RefSeq"/>
        </authorList>
    </citation>
    <scope>IDENTIFICATION</scope>
</reference>
<keyword evidence="3" id="KW-0677">Repeat</keyword>
<dbReference type="PANTHER" id="PTHR46105:SF5">
    <property type="entry name" value="ZINC FINGER AND BTB DOMAIN-CONTAINING PROTEIN 44 ISOFORM X1"/>
    <property type="match status" value="1"/>
</dbReference>
<name>A0A6P7SDZ5_9MOLL</name>
<keyword evidence="9" id="KW-0539">Nucleus</keyword>
<keyword evidence="4 10" id="KW-0863">Zinc-finger</keyword>
<evidence type="ECO:0000313" key="18">
    <source>
        <dbReference type="RefSeq" id="XP_036359104.1"/>
    </source>
</evidence>
<evidence type="ECO:0000256" key="3">
    <source>
        <dbReference type="ARBA" id="ARBA00022737"/>
    </source>
</evidence>
<dbReference type="InterPro" id="IPR036236">
    <property type="entry name" value="Znf_C2H2_sf"/>
</dbReference>
<dbReference type="Proteomes" id="UP000515154">
    <property type="component" value="Linkage group LG5"/>
</dbReference>
<evidence type="ECO:0000256" key="8">
    <source>
        <dbReference type="ARBA" id="ARBA00023163"/>
    </source>
</evidence>
<dbReference type="GO" id="GO:0008270">
    <property type="term" value="F:zinc ion binding"/>
    <property type="evidence" value="ECO:0007669"/>
    <property type="project" value="UniProtKB-KW"/>
</dbReference>
<dbReference type="Pfam" id="PF00651">
    <property type="entry name" value="BTB"/>
    <property type="match status" value="1"/>
</dbReference>
<dbReference type="InterPro" id="IPR011333">
    <property type="entry name" value="SKP1/BTB/POZ_sf"/>
</dbReference>
<keyword evidence="2" id="KW-0479">Metal-binding</keyword>
<proteinExistence type="predicted"/>
<comment type="subcellular location">
    <subcellularLocation>
        <location evidence="1">Nucleus</location>
    </subcellularLocation>
</comment>
<dbReference type="RefSeq" id="XP_029636626.1">
    <property type="nucleotide sequence ID" value="XM_029780766.2"/>
</dbReference>
<dbReference type="InterPro" id="IPR013087">
    <property type="entry name" value="Znf_C2H2_type"/>
</dbReference>
<feature type="domain" description="BTB" evidence="11">
    <location>
        <begin position="30"/>
        <end position="98"/>
    </location>
</feature>
<keyword evidence="6" id="KW-0805">Transcription regulation</keyword>
<dbReference type="AlphaFoldDB" id="A0A6P7SDZ5"/>
<keyword evidence="7" id="KW-0238">DNA-binding</keyword>
<evidence type="ECO:0000313" key="16">
    <source>
        <dbReference type="RefSeq" id="XP_036359102.1"/>
    </source>
</evidence>
<dbReference type="SUPFAM" id="SSF57667">
    <property type="entry name" value="beta-beta-alpha zinc fingers"/>
    <property type="match status" value="2"/>
</dbReference>
<evidence type="ECO:0000313" key="17">
    <source>
        <dbReference type="RefSeq" id="XP_036359103.1"/>
    </source>
</evidence>
<dbReference type="SUPFAM" id="SSF54695">
    <property type="entry name" value="POZ domain"/>
    <property type="match status" value="1"/>
</dbReference>
<keyword evidence="13" id="KW-1185">Reference proteome</keyword>
<accession>A0A6P7SDZ5</accession>
<dbReference type="RefSeq" id="XP_036359105.1">
    <property type="nucleotide sequence ID" value="XM_036503212.1"/>
</dbReference>
<dbReference type="RefSeq" id="XP_036359104.1">
    <property type="nucleotide sequence ID" value="XM_036503211.1"/>
</dbReference>
<dbReference type="Gene3D" id="3.30.710.10">
    <property type="entry name" value="Potassium Channel Kv1.1, Chain A"/>
    <property type="match status" value="1"/>
</dbReference>
<dbReference type="Pfam" id="PF00096">
    <property type="entry name" value="zf-C2H2"/>
    <property type="match status" value="2"/>
</dbReference>
<evidence type="ECO:0000256" key="5">
    <source>
        <dbReference type="ARBA" id="ARBA00022833"/>
    </source>
</evidence>
<evidence type="ECO:0000313" key="19">
    <source>
        <dbReference type="RefSeq" id="XP_036359105.1"/>
    </source>
</evidence>
<evidence type="ECO:0000256" key="9">
    <source>
        <dbReference type="ARBA" id="ARBA00023242"/>
    </source>
</evidence>
<evidence type="ECO:0000256" key="7">
    <source>
        <dbReference type="ARBA" id="ARBA00023125"/>
    </source>
</evidence>
<dbReference type="InterPro" id="IPR000210">
    <property type="entry name" value="BTB/POZ_dom"/>
</dbReference>
<dbReference type="GO" id="GO:0005634">
    <property type="term" value="C:nucleus"/>
    <property type="evidence" value="ECO:0007669"/>
    <property type="project" value="UniProtKB-SubCell"/>
</dbReference>
<evidence type="ECO:0000313" key="13">
    <source>
        <dbReference type="Proteomes" id="UP000515154"/>
    </source>
</evidence>
<evidence type="ECO:0000256" key="1">
    <source>
        <dbReference type="ARBA" id="ARBA00004123"/>
    </source>
</evidence>
<dbReference type="RefSeq" id="XP_036359102.1">
    <property type="nucleotide sequence ID" value="XM_036503209.1"/>
</dbReference>
<keyword evidence="8" id="KW-0804">Transcription</keyword>
<evidence type="ECO:0000256" key="2">
    <source>
        <dbReference type="ARBA" id="ARBA00022723"/>
    </source>
</evidence>
<dbReference type="FunFam" id="3.30.160.60:FF:000130">
    <property type="entry name" value="Spalt-like transcription factor 4"/>
    <property type="match status" value="1"/>
</dbReference>
<evidence type="ECO:0000256" key="10">
    <source>
        <dbReference type="PROSITE-ProRule" id="PRU00042"/>
    </source>
</evidence>